<evidence type="ECO:0000313" key="9">
    <source>
        <dbReference type="EMBL" id="MFC0473505.1"/>
    </source>
</evidence>
<dbReference type="EMBL" id="JBHLUX010000094">
    <property type="protein sequence ID" value="MFC0473505.1"/>
    <property type="molecule type" value="Genomic_DNA"/>
</dbReference>
<dbReference type="Pfam" id="PF01475">
    <property type="entry name" value="FUR"/>
    <property type="match status" value="1"/>
</dbReference>
<evidence type="ECO:0000256" key="6">
    <source>
        <dbReference type="ARBA" id="ARBA00023015"/>
    </source>
</evidence>
<dbReference type="Gene3D" id="3.30.1490.190">
    <property type="match status" value="1"/>
</dbReference>
<dbReference type="CDD" id="cd07153">
    <property type="entry name" value="Fur_like"/>
    <property type="match status" value="1"/>
</dbReference>
<name>A0ABV6KJL0_9BACI</name>
<dbReference type="SUPFAM" id="SSF46785">
    <property type="entry name" value="Winged helix' DNA-binding domain"/>
    <property type="match status" value="1"/>
</dbReference>
<evidence type="ECO:0000256" key="2">
    <source>
        <dbReference type="ARBA" id="ARBA00007957"/>
    </source>
</evidence>
<evidence type="ECO:0000256" key="1">
    <source>
        <dbReference type="ARBA" id="ARBA00004496"/>
    </source>
</evidence>
<keyword evidence="6" id="KW-0805">Transcription regulation</keyword>
<keyword evidence="10" id="KW-1185">Reference proteome</keyword>
<sequence length="144" mass="16961">MNVNEAMELLKEKGYKHTGKREDMLHFFEKEKRYLSAKDVLECLQSEYPGMSFDTIYRNLSLFAELNILEETELEGEKRFRFSCSTTQHHHHLICLECGKTKHINSCPMDSIRQQFPDFQVTGHKFEIYGKCQDCNEITKVDSN</sequence>
<dbReference type="Gene3D" id="1.10.10.10">
    <property type="entry name" value="Winged helix-like DNA-binding domain superfamily/Winged helix DNA-binding domain"/>
    <property type="match status" value="1"/>
</dbReference>
<proteinExistence type="inferred from homology"/>
<dbReference type="PANTHER" id="PTHR33202:SF1">
    <property type="entry name" value="FERRIC UPTAKE REGULATION PROTEIN"/>
    <property type="match status" value="1"/>
</dbReference>
<evidence type="ECO:0000256" key="8">
    <source>
        <dbReference type="ARBA" id="ARBA00023163"/>
    </source>
</evidence>
<accession>A0ABV6KJL0</accession>
<comment type="subcellular location">
    <subcellularLocation>
        <location evidence="1">Cytoplasm</location>
    </subcellularLocation>
</comment>
<organism evidence="9 10">
    <name type="scientific">Halalkalibacter kiskunsagensis</name>
    <dbReference type="NCBI Taxonomy" id="1548599"/>
    <lineage>
        <taxon>Bacteria</taxon>
        <taxon>Bacillati</taxon>
        <taxon>Bacillota</taxon>
        <taxon>Bacilli</taxon>
        <taxon>Bacillales</taxon>
        <taxon>Bacillaceae</taxon>
        <taxon>Halalkalibacter</taxon>
    </lineage>
</organism>
<comment type="caution">
    <text evidence="9">The sequence shown here is derived from an EMBL/GenBank/DDBJ whole genome shotgun (WGS) entry which is preliminary data.</text>
</comment>
<dbReference type="InterPro" id="IPR036390">
    <property type="entry name" value="WH_DNA-bd_sf"/>
</dbReference>
<dbReference type="Proteomes" id="UP001589838">
    <property type="component" value="Unassembled WGS sequence"/>
</dbReference>
<evidence type="ECO:0000256" key="7">
    <source>
        <dbReference type="ARBA" id="ARBA00023125"/>
    </source>
</evidence>
<evidence type="ECO:0000313" key="10">
    <source>
        <dbReference type="Proteomes" id="UP001589838"/>
    </source>
</evidence>
<evidence type="ECO:0000256" key="5">
    <source>
        <dbReference type="ARBA" id="ARBA00022833"/>
    </source>
</evidence>
<comment type="similarity">
    <text evidence="2">Belongs to the Fur family.</text>
</comment>
<dbReference type="PANTHER" id="PTHR33202">
    <property type="entry name" value="ZINC UPTAKE REGULATION PROTEIN"/>
    <property type="match status" value="1"/>
</dbReference>
<dbReference type="RefSeq" id="WP_335961973.1">
    <property type="nucleotide sequence ID" value="NZ_JAXBLX010000022.1"/>
</dbReference>
<protein>
    <submittedName>
        <fullName evidence="9">Fur family transcriptional regulator</fullName>
    </submittedName>
</protein>
<keyword evidence="5" id="KW-0862">Zinc</keyword>
<keyword evidence="3" id="KW-0963">Cytoplasm</keyword>
<evidence type="ECO:0000256" key="3">
    <source>
        <dbReference type="ARBA" id="ARBA00022490"/>
    </source>
</evidence>
<dbReference type="InterPro" id="IPR036388">
    <property type="entry name" value="WH-like_DNA-bd_sf"/>
</dbReference>
<dbReference type="InterPro" id="IPR043135">
    <property type="entry name" value="Fur_C"/>
</dbReference>
<keyword evidence="4" id="KW-0678">Repressor</keyword>
<keyword evidence="8" id="KW-0804">Transcription</keyword>
<reference evidence="9 10" key="1">
    <citation type="submission" date="2024-09" db="EMBL/GenBank/DDBJ databases">
        <authorList>
            <person name="Sun Q."/>
            <person name="Mori K."/>
        </authorList>
    </citation>
    <scope>NUCLEOTIDE SEQUENCE [LARGE SCALE GENOMIC DNA]</scope>
    <source>
        <strain evidence="9 10">NCAIM B.02610</strain>
    </source>
</reference>
<evidence type="ECO:0000256" key="4">
    <source>
        <dbReference type="ARBA" id="ARBA00022491"/>
    </source>
</evidence>
<keyword evidence="7" id="KW-0238">DNA-binding</keyword>
<dbReference type="InterPro" id="IPR002481">
    <property type="entry name" value="FUR"/>
</dbReference>
<gene>
    <name evidence="9" type="ORF">ACFFHM_24085</name>
</gene>